<keyword evidence="2 7" id="KW-0645">Protease</keyword>
<keyword evidence="7" id="KW-0865">Zymogen</keyword>
<proteinExistence type="inferred from homology"/>
<comment type="cofactor">
    <cofactor evidence="1 7">
        <name>Zn(2+)</name>
        <dbReference type="ChEBI" id="CHEBI:29105"/>
    </cofactor>
</comment>
<dbReference type="GO" id="GO:0005576">
    <property type="term" value="C:extracellular region"/>
    <property type="evidence" value="ECO:0007669"/>
    <property type="project" value="UniProtKB-SubCell"/>
</dbReference>
<dbReference type="Proteomes" id="UP000031186">
    <property type="component" value="Unassembled WGS sequence"/>
</dbReference>
<dbReference type="VEuPathDB" id="FungiDB:MAN_02007"/>
<evidence type="ECO:0000256" key="5">
    <source>
        <dbReference type="ARBA" id="ARBA00022833"/>
    </source>
</evidence>
<dbReference type="GO" id="GO:0006508">
    <property type="term" value="P:proteolysis"/>
    <property type="evidence" value="ECO:0007669"/>
    <property type="project" value="UniProtKB-KW"/>
</dbReference>
<dbReference type="Pfam" id="PF02128">
    <property type="entry name" value="Peptidase_M36"/>
    <property type="match status" value="1"/>
</dbReference>
<keyword evidence="6 7" id="KW-0482">Metalloprotease</keyword>
<evidence type="ECO:0000256" key="1">
    <source>
        <dbReference type="ARBA" id="ARBA00001947"/>
    </source>
</evidence>
<comment type="similarity">
    <text evidence="7">Belongs to the peptidase M36 family.</text>
</comment>
<dbReference type="PANTHER" id="PTHR33478:SF1">
    <property type="entry name" value="EXTRACELLULAR METALLOPROTEINASE MEP"/>
    <property type="match status" value="1"/>
</dbReference>
<dbReference type="PRINTS" id="PR00999">
    <property type="entry name" value="FUNGALYSIN"/>
</dbReference>
<name>A0A0B4FGB1_METAF</name>
<reference evidence="9 10" key="1">
    <citation type="journal article" date="2014" name="Proc. Natl. Acad. Sci. U.S.A.">
        <title>Trajectory and genomic determinants of fungal-pathogen speciation and host adaptation.</title>
        <authorList>
            <person name="Hu X."/>
            <person name="Xiao G."/>
            <person name="Zheng P."/>
            <person name="Shang Y."/>
            <person name="Su Y."/>
            <person name="Zhang X."/>
            <person name="Liu X."/>
            <person name="Zhan S."/>
            <person name="St Leger R.J."/>
            <person name="Wang C."/>
        </authorList>
    </citation>
    <scope>NUCLEOTIDE SEQUENCE [LARGE SCALE GENOMIC DNA]</scope>
    <source>
        <strain evidence="9 10">ARSEF 549</strain>
    </source>
</reference>
<evidence type="ECO:0000256" key="3">
    <source>
        <dbReference type="ARBA" id="ARBA00022723"/>
    </source>
</evidence>
<dbReference type="EMBL" id="AZNF01000002">
    <property type="protein sequence ID" value="KID69493.1"/>
    <property type="molecule type" value="Genomic_DNA"/>
</dbReference>
<evidence type="ECO:0000256" key="8">
    <source>
        <dbReference type="SAM" id="MobiDB-lite"/>
    </source>
</evidence>
<evidence type="ECO:0000256" key="6">
    <source>
        <dbReference type="ARBA" id="ARBA00023049"/>
    </source>
</evidence>
<dbReference type="InterPro" id="IPR050371">
    <property type="entry name" value="Fungal_virulence_M36"/>
</dbReference>
<accession>A0A0B4FGB1</accession>
<evidence type="ECO:0000256" key="4">
    <source>
        <dbReference type="ARBA" id="ARBA00022801"/>
    </source>
</evidence>
<dbReference type="GO" id="GO:0004222">
    <property type="term" value="F:metalloendopeptidase activity"/>
    <property type="evidence" value="ECO:0007669"/>
    <property type="project" value="InterPro"/>
</dbReference>
<keyword evidence="4 7" id="KW-0378">Hydrolase</keyword>
<dbReference type="PANTHER" id="PTHR33478">
    <property type="entry name" value="EXTRACELLULAR METALLOPROTEINASE MEP"/>
    <property type="match status" value="1"/>
</dbReference>
<keyword evidence="7" id="KW-0964">Secreted</keyword>
<dbReference type="SUPFAM" id="SSF55486">
    <property type="entry name" value="Metalloproteases ('zincins'), catalytic domain"/>
    <property type="match status" value="1"/>
</dbReference>
<evidence type="ECO:0000313" key="10">
    <source>
        <dbReference type="Proteomes" id="UP000031186"/>
    </source>
</evidence>
<gene>
    <name evidence="9" type="ORF">MAN_02007</name>
</gene>
<keyword evidence="10" id="KW-1185">Reference proteome</keyword>
<feature type="region of interest" description="Disordered" evidence="8">
    <location>
        <begin position="1"/>
        <end position="20"/>
    </location>
</feature>
<keyword evidence="3 7" id="KW-0479">Metal-binding</keyword>
<sequence length="260" mass="28721">MKNSYNARDQGYGNNSSQRQNLVGVGAKKDVKVEAKQGKGNFVLAGTTGAVSHPNAKLVYLRKKDGRLALTWGVETDVPDNWLLSYVDAYHSDMIHNVADYVSDLATYQVYLWTVNDPTEGARTSLNDPWKYGRFAIHMNNPTSGDDNESNYRPDSPSDAFVYPYDPSQSDPTSYVGASITQLFFTANKYHDLLYVLGFDEKGGNVQGNNNGKGEKGNDAVVLFSQDGFGTNNANVVVHENTHGRKQTIPITVFTLNLYT</sequence>
<protein>
    <recommendedName>
        <fullName evidence="7">Extracellular metalloproteinase</fullName>
        <ecNumber evidence="7">3.4.24.-</ecNumber>
    </recommendedName>
    <alternativeName>
        <fullName evidence="7">Fungalysin</fullName>
    </alternativeName>
</protein>
<evidence type="ECO:0000313" key="9">
    <source>
        <dbReference type="EMBL" id="KID69493.1"/>
    </source>
</evidence>
<organism evidence="9 10">
    <name type="scientific">Metarhizium anisopliae (strain ARSEF 549)</name>
    <dbReference type="NCBI Taxonomy" id="3151832"/>
    <lineage>
        <taxon>Eukaryota</taxon>
        <taxon>Fungi</taxon>
        <taxon>Dikarya</taxon>
        <taxon>Ascomycota</taxon>
        <taxon>Pezizomycotina</taxon>
        <taxon>Sordariomycetes</taxon>
        <taxon>Hypocreomycetidae</taxon>
        <taxon>Hypocreales</taxon>
        <taxon>Clavicipitaceae</taxon>
        <taxon>Metarhizium</taxon>
    </lineage>
</organism>
<keyword evidence="5 7" id="KW-0862">Zinc</keyword>
<comment type="subcellular location">
    <subcellularLocation>
        <location evidence="7">Secreted</location>
    </subcellularLocation>
</comment>
<dbReference type="HOGENOM" id="CLU_093546_0_0_1"/>
<evidence type="ECO:0000256" key="7">
    <source>
        <dbReference type="RuleBase" id="RU364017"/>
    </source>
</evidence>
<dbReference type="EC" id="3.4.24.-" evidence="7"/>
<dbReference type="Gene3D" id="3.10.170.10">
    <property type="match status" value="1"/>
</dbReference>
<comment type="caution">
    <text evidence="9">The sequence shown here is derived from an EMBL/GenBank/DDBJ whole genome shotgun (WGS) entry which is preliminary data.</text>
</comment>
<dbReference type="AlphaFoldDB" id="A0A0B4FGB1"/>
<dbReference type="OrthoDB" id="3227768at2759"/>
<dbReference type="GO" id="GO:0008270">
    <property type="term" value="F:zinc ion binding"/>
    <property type="evidence" value="ECO:0007669"/>
    <property type="project" value="InterPro"/>
</dbReference>
<dbReference type="InterPro" id="IPR001842">
    <property type="entry name" value="Peptidase_M36"/>
</dbReference>
<evidence type="ECO:0000256" key="2">
    <source>
        <dbReference type="ARBA" id="ARBA00022670"/>
    </source>
</evidence>
<feature type="non-terminal residue" evidence="9">
    <location>
        <position position="1"/>
    </location>
</feature>